<organism evidence="1 2">
    <name type="scientific">Agromyces bauzanensis</name>
    <dbReference type="NCBI Taxonomy" id="1308924"/>
    <lineage>
        <taxon>Bacteria</taxon>
        <taxon>Bacillati</taxon>
        <taxon>Actinomycetota</taxon>
        <taxon>Actinomycetes</taxon>
        <taxon>Micrococcales</taxon>
        <taxon>Microbacteriaceae</taxon>
        <taxon>Agromyces</taxon>
    </lineage>
</organism>
<proteinExistence type="predicted"/>
<name>A0A917PML6_9MICO</name>
<sequence length="117" mass="13076">MARRLELRALPGFQQDIDALPDLQTRKMVLDQLVLVRDGKRTGVKLDARVATADLGDCYKLYFDPDGSGKPRFRLVYRYTPDEVQAVAIEAVAVGRRENLDAYLRAAENLGRGGEVP</sequence>
<comment type="caution">
    <text evidence="1">The sequence shown here is derived from an EMBL/GenBank/DDBJ whole genome shotgun (WGS) entry which is preliminary data.</text>
</comment>
<accession>A0A917PML6</accession>
<dbReference type="EMBL" id="BMMD01000013">
    <property type="protein sequence ID" value="GGJ84811.1"/>
    <property type="molecule type" value="Genomic_DNA"/>
</dbReference>
<reference evidence="1" key="1">
    <citation type="journal article" date="2014" name="Int. J. Syst. Evol. Microbiol.">
        <title>Complete genome sequence of Corynebacterium casei LMG S-19264T (=DSM 44701T), isolated from a smear-ripened cheese.</title>
        <authorList>
            <consortium name="US DOE Joint Genome Institute (JGI-PGF)"/>
            <person name="Walter F."/>
            <person name="Albersmeier A."/>
            <person name="Kalinowski J."/>
            <person name="Ruckert C."/>
        </authorList>
    </citation>
    <scope>NUCLEOTIDE SEQUENCE</scope>
    <source>
        <strain evidence="1">CGMCC 1.8984</strain>
    </source>
</reference>
<dbReference type="RefSeq" id="WP_229662306.1">
    <property type="nucleotide sequence ID" value="NZ_BAABFW010000023.1"/>
</dbReference>
<dbReference type="Proteomes" id="UP000636956">
    <property type="component" value="Unassembled WGS sequence"/>
</dbReference>
<protein>
    <submittedName>
        <fullName evidence="1">Uncharacterized protein</fullName>
    </submittedName>
</protein>
<keyword evidence="2" id="KW-1185">Reference proteome</keyword>
<reference evidence="1" key="2">
    <citation type="submission" date="2020-09" db="EMBL/GenBank/DDBJ databases">
        <authorList>
            <person name="Sun Q."/>
            <person name="Zhou Y."/>
        </authorList>
    </citation>
    <scope>NUCLEOTIDE SEQUENCE</scope>
    <source>
        <strain evidence="1">CGMCC 1.8984</strain>
    </source>
</reference>
<evidence type="ECO:0000313" key="2">
    <source>
        <dbReference type="Proteomes" id="UP000636956"/>
    </source>
</evidence>
<gene>
    <name evidence="1" type="ORF">GCM10011372_23920</name>
</gene>
<evidence type="ECO:0000313" key="1">
    <source>
        <dbReference type="EMBL" id="GGJ84811.1"/>
    </source>
</evidence>
<dbReference type="AlphaFoldDB" id="A0A917PML6"/>